<name>A0A3B5LS28_9TELE</name>
<accession>A0A3B5LS28</accession>
<evidence type="ECO:0008006" key="3">
    <source>
        <dbReference type="Google" id="ProtNLM"/>
    </source>
</evidence>
<evidence type="ECO:0000313" key="1">
    <source>
        <dbReference type="Ensembl" id="ENSXCOP00000013610.1"/>
    </source>
</evidence>
<proteinExistence type="predicted"/>
<dbReference type="STRING" id="32473.ENSXCOP00000013610"/>
<organism evidence="1 2">
    <name type="scientific">Xiphophorus couchianus</name>
    <name type="common">Monterrey platyfish</name>
    <dbReference type="NCBI Taxonomy" id="32473"/>
    <lineage>
        <taxon>Eukaryota</taxon>
        <taxon>Metazoa</taxon>
        <taxon>Chordata</taxon>
        <taxon>Craniata</taxon>
        <taxon>Vertebrata</taxon>
        <taxon>Euteleostomi</taxon>
        <taxon>Actinopterygii</taxon>
        <taxon>Neopterygii</taxon>
        <taxon>Teleostei</taxon>
        <taxon>Neoteleostei</taxon>
        <taxon>Acanthomorphata</taxon>
        <taxon>Ovalentaria</taxon>
        <taxon>Atherinomorphae</taxon>
        <taxon>Cyprinodontiformes</taxon>
        <taxon>Poeciliidae</taxon>
        <taxon>Poeciliinae</taxon>
        <taxon>Xiphophorus</taxon>
    </lineage>
</organism>
<reference evidence="1" key="1">
    <citation type="submission" date="2025-08" db="UniProtKB">
        <authorList>
            <consortium name="Ensembl"/>
        </authorList>
    </citation>
    <scope>IDENTIFICATION</scope>
</reference>
<dbReference type="Gene3D" id="2.40.50.40">
    <property type="match status" value="1"/>
</dbReference>
<dbReference type="Ensembl" id="ENSXCOT00000013777.1">
    <property type="protein sequence ID" value="ENSXCOP00000013610.1"/>
    <property type="gene ID" value="ENSXCOG00000010307.1"/>
</dbReference>
<evidence type="ECO:0000313" key="2">
    <source>
        <dbReference type="Proteomes" id="UP000261380"/>
    </source>
</evidence>
<dbReference type="SUPFAM" id="SSF54117">
    <property type="entry name" value="Interleukin 8-like chemokines"/>
    <property type="match status" value="1"/>
</dbReference>
<sequence>MVEYLLKDIHQVKQHFAADNFSLIQNIMLIFDLSPPAQHVVGIRCKCPVFSKILRSNFTDFQVTEARAGCDRVELTVTRIKLDNSTETLCLNPKRRTGLQILTCWEK</sequence>
<dbReference type="GO" id="GO:0005576">
    <property type="term" value="C:extracellular region"/>
    <property type="evidence" value="ECO:0007669"/>
    <property type="project" value="InterPro"/>
</dbReference>
<reference evidence="1" key="2">
    <citation type="submission" date="2025-09" db="UniProtKB">
        <authorList>
            <consortium name="Ensembl"/>
        </authorList>
    </citation>
    <scope>IDENTIFICATION</scope>
</reference>
<dbReference type="GO" id="GO:0008009">
    <property type="term" value="F:chemokine activity"/>
    <property type="evidence" value="ECO:0007669"/>
    <property type="project" value="InterPro"/>
</dbReference>
<dbReference type="GeneTree" id="ENSGT00940000176858"/>
<protein>
    <recommendedName>
        <fullName evidence="3">Chemokine interleukin-8-like domain-containing protein</fullName>
    </recommendedName>
</protein>
<keyword evidence="2" id="KW-1185">Reference proteome</keyword>
<dbReference type="AlphaFoldDB" id="A0A3B5LS28"/>
<dbReference type="Proteomes" id="UP000261380">
    <property type="component" value="Unplaced"/>
</dbReference>
<dbReference type="InterPro" id="IPR036048">
    <property type="entry name" value="Interleukin_8-like_sf"/>
</dbReference>
<dbReference type="GO" id="GO:0006955">
    <property type="term" value="P:immune response"/>
    <property type="evidence" value="ECO:0007669"/>
    <property type="project" value="InterPro"/>
</dbReference>